<dbReference type="InterPro" id="IPR057670">
    <property type="entry name" value="SH3_retrovirus"/>
</dbReference>
<feature type="domain" description="Retroviral polymerase SH3-like" evidence="3">
    <location>
        <begin position="219"/>
        <end position="278"/>
    </location>
</feature>
<keyword evidence="1" id="KW-1133">Transmembrane helix</keyword>
<dbReference type="SUPFAM" id="SSF53098">
    <property type="entry name" value="Ribonuclease H-like"/>
    <property type="match status" value="1"/>
</dbReference>
<dbReference type="OrthoDB" id="997331at2759"/>
<dbReference type="CDD" id="cd09272">
    <property type="entry name" value="RNase_HI_RT_Ty1"/>
    <property type="match status" value="1"/>
</dbReference>
<dbReference type="InterPro" id="IPR013103">
    <property type="entry name" value="RVT_2"/>
</dbReference>
<name>A0A8J6CPV8_9ROSI</name>
<feature type="transmembrane region" description="Helical" evidence="1">
    <location>
        <begin position="699"/>
        <end position="717"/>
    </location>
</feature>
<feature type="domain" description="Reverse transcriptase Ty1/copia-type" evidence="2">
    <location>
        <begin position="452"/>
        <end position="511"/>
    </location>
</feature>
<evidence type="ECO:0000313" key="4">
    <source>
        <dbReference type="EMBL" id="KAG8478160.1"/>
    </source>
</evidence>
<sequence>MGNNLVQNHGSSMPWRTKPRARVHDFEASQCIGLPHIPNFRASDFLTTSRPNANTTQYRFNFDNDNFYIPMPVGTISWCPNSGATHHVRREATALHDSIPYSVTSPLLKGDGTPTKILCIGNSILLTTILADLGILHRLSCPHMSKQNEVAKQKYKHIVETGLTLLAQANLSMDYWGYAFYSAVYLINRLPTPVLKVQYPYQILHGHEPTYDHLRVFGCCCFLYLRPFTHHKLNFHSQPCIFLGYSSQHKGYNCLTPKGKVIVSRHVVFDERRFLFSSPTINTVQSSQYVSTYVLLVQSIASCTAGTIERPIIVLSSPPHCSFTQSTLGGSLFELGYAREESRPSVSKDTGGLSAPGLVSLAPPSVPLGNTHTMVTRSKAKIFKPKFFTVEAIDYEPCTVEEVVVSCGWQLRKVDINNAFLNGDLTDEVFMQQPPGYVQSGPTSEHLVCRLTKLLHNEFSLKDMGDLHYFLGIEVTRSATGSLHLCQHKYIKNLLDRSSLTNAESVHTPMISSSELSKDEGYRLFMHAHTSAHLVALKRILRYLCGTIDHGLFFRPSERLSLIGYADANWGLNFDDRQSMTRYCVYFGDIPISWCSKKQQVVSRSTIEAEYRSLDAATSDITWLVSLLTELQIPSTDSPTVWCDKSSVVAVAANPVLHYKFKHVELDLFFVREKVAEGSLVVSELPALFSRSPCLSLCLLIFVVCFGSYLLCSWVNVRV</sequence>
<dbReference type="AlphaFoldDB" id="A0A8J6CPV8"/>
<dbReference type="InterPro" id="IPR036397">
    <property type="entry name" value="RNaseH_sf"/>
</dbReference>
<organism evidence="4 5">
    <name type="scientific">Gossypium anomalum</name>
    <dbReference type="NCBI Taxonomy" id="47600"/>
    <lineage>
        <taxon>Eukaryota</taxon>
        <taxon>Viridiplantae</taxon>
        <taxon>Streptophyta</taxon>
        <taxon>Embryophyta</taxon>
        <taxon>Tracheophyta</taxon>
        <taxon>Spermatophyta</taxon>
        <taxon>Magnoliopsida</taxon>
        <taxon>eudicotyledons</taxon>
        <taxon>Gunneridae</taxon>
        <taxon>Pentapetalae</taxon>
        <taxon>rosids</taxon>
        <taxon>malvids</taxon>
        <taxon>Malvales</taxon>
        <taxon>Malvaceae</taxon>
        <taxon>Malvoideae</taxon>
        <taxon>Gossypium</taxon>
    </lineage>
</organism>
<proteinExistence type="predicted"/>
<dbReference type="Pfam" id="PF25597">
    <property type="entry name" value="SH3_retrovirus"/>
    <property type="match status" value="1"/>
</dbReference>
<evidence type="ECO:0000259" key="2">
    <source>
        <dbReference type="Pfam" id="PF07727"/>
    </source>
</evidence>
<dbReference type="SUPFAM" id="SSF56672">
    <property type="entry name" value="DNA/RNA polymerases"/>
    <property type="match status" value="1"/>
</dbReference>
<keyword evidence="1" id="KW-0472">Membrane</keyword>
<dbReference type="PANTHER" id="PTHR11439:SF467">
    <property type="entry name" value="INTEGRASE CATALYTIC DOMAIN-CONTAINING PROTEIN"/>
    <property type="match status" value="1"/>
</dbReference>
<dbReference type="Pfam" id="PF07727">
    <property type="entry name" value="RVT_2"/>
    <property type="match status" value="1"/>
</dbReference>
<protein>
    <recommendedName>
        <fullName evidence="6">Reverse transcriptase Ty1/copia-type domain-containing protein</fullName>
    </recommendedName>
</protein>
<dbReference type="GO" id="GO:0003676">
    <property type="term" value="F:nucleic acid binding"/>
    <property type="evidence" value="ECO:0007669"/>
    <property type="project" value="InterPro"/>
</dbReference>
<dbReference type="EMBL" id="JAHUZN010000011">
    <property type="protein sequence ID" value="KAG8478160.1"/>
    <property type="molecule type" value="Genomic_DNA"/>
</dbReference>
<keyword evidence="1" id="KW-0812">Transmembrane</keyword>
<dbReference type="Proteomes" id="UP000701853">
    <property type="component" value="Chromosome 11"/>
</dbReference>
<evidence type="ECO:0000313" key="5">
    <source>
        <dbReference type="Proteomes" id="UP000701853"/>
    </source>
</evidence>
<evidence type="ECO:0008006" key="6">
    <source>
        <dbReference type="Google" id="ProtNLM"/>
    </source>
</evidence>
<evidence type="ECO:0000259" key="3">
    <source>
        <dbReference type="Pfam" id="PF25597"/>
    </source>
</evidence>
<dbReference type="InterPro" id="IPR043502">
    <property type="entry name" value="DNA/RNA_pol_sf"/>
</dbReference>
<accession>A0A8J6CPV8</accession>
<evidence type="ECO:0000256" key="1">
    <source>
        <dbReference type="SAM" id="Phobius"/>
    </source>
</evidence>
<dbReference type="Gene3D" id="3.30.420.10">
    <property type="entry name" value="Ribonuclease H-like superfamily/Ribonuclease H"/>
    <property type="match status" value="1"/>
</dbReference>
<gene>
    <name evidence="4" type="ORF">CXB51_027934</name>
</gene>
<comment type="caution">
    <text evidence="4">The sequence shown here is derived from an EMBL/GenBank/DDBJ whole genome shotgun (WGS) entry which is preliminary data.</text>
</comment>
<reference evidence="4 5" key="1">
    <citation type="journal article" date="2021" name="bioRxiv">
        <title>The Gossypium anomalum genome as a resource for cotton improvement and evolutionary analysis of hybrid incompatibility.</title>
        <authorList>
            <person name="Grover C.E."/>
            <person name="Yuan D."/>
            <person name="Arick M.A."/>
            <person name="Miller E.R."/>
            <person name="Hu G."/>
            <person name="Peterson D.G."/>
            <person name="Wendel J.F."/>
            <person name="Udall J.A."/>
        </authorList>
    </citation>
    <scope>NUCLEOTIDE SEQUENCE [LARGE SCALE GENOMIC DNA]</scope>
    <source>
        <strain evidence="4">JFW-Udall</strain>
        <tissue evidence="4">Leaf</tissue>
    </source>
</reference>
<dbReference type="InterPro" id="IPR012337">
    <property type="entry name" value="RNaseH-like_sf"/>
</dbReference>
<dbReference type="PANTHER" id="PTHR11439">
    <property type="entry name" value="GAG-POL-RELATED RETROTRANSPOSON"/>
    <property type="match status" value="1"/>
</dbReference>
<keyword evidence="5" id="KW-1185">Reference proteome</keyword>